<evidence type="ECO:0000313" key="1">
    <source>
        <dbReference type="EMBL" id="KAH3876585.1"/>
    </source>
</evidence>
<dbReference type="EMBL" id="JAIWYP010000001">
    <property type="protein sequence ID" value="KAH3876585.1"/>
    <property type="molecule type" value="Genomic_DNA"/>
</dbReference>
<gene>
    <name evidence="1" type="ORF">DPMN_000431</name>
</gene>
<keyword evidence="2" id="KW-1185">Reference proteome</keyword>
<evidence type="ECO:0000313" key="2">
    <source>
        <dbReference type="Proteomes" id="UP000828390"/>
    </source>
</evidence>
<sequence>MDWSKQYFPDDDAQKSATIYVFASDKTDPTHIDEKGCKLVGTFDAELPKPSSVDKKRRGVQVALQVGGTELQVKATSHGGTTTMEWL</sequence>
<dbReference type="Proteomes" id="UP000828390">
    <property type="component" value="Unassembled WGS sequence"/>
</dbReference>
<organism evidence="1 2">
    <name type="scientific">Dreissena polymorpha</name>
    <name type="common">Zebra mussel</name>
    <name type="synonym">Mytilus polymorpha</name>
    <dbReference type="NCBI Taxonomy" id="45954"/>
    <lineage>
        <taxon>Eukaryota</taxon>
        <taxon>Metazoa</taxon>
        <taxon>Spiralia</taxon>
        <taxon>Lophotrochozoa</taxon>
        <taxon>Mollusca</taxon>
        <taxon>Bivalvia</taxon>
        <taxon>Autobranchia</taxon>
        <taxon>Heteroconchia</taxon>
        <taxon>Euheterodonta</taxon>
        <taxon>Imparidentia</taxon>
        <taxon>Neoheterodontei</taxon>
        <taxon>Myida</taxon>
        <taxon>Dreissenoidea</taxon>
        <taxon>Dreissenidae</taxon>
        <taxon>Dreissena</taxon>
    </lineage>
</organism>
<dbReference type="AlphaFoldDB" id="A0A9D4RS10"/>
<reference evidence="1" key="2">
    <citation type="submission" date="2020-11" db="EMBL/GenBank/DDBJ databases">
        <authorList>
            <person name="McCartney M.A."/>
            <person name="Auch B."/>
            <person name="Kono T."/>
            <person name="Mallez S."/>
            <person name="Becker A."/>
            <person name="Gohl D.M."/>
            <person name="Silverstein K.A.T."/>
            <person name="Koren S."/>
            <person name="Bechman K.B."/>
            <person name="Herman A."/>
            <person name="Abrahante J.E."/>
            <person name="Garbe J."/>
        </authorList>
    </citation>
    <scope>NUCLEOTIDE SEQUENCE</scope>
    <source>
        <strain evidence="1">Duluth1</strain>
        <tissue evidence="1">Whole animal</tissue>
    </source>
</reference>
<accession>A0A9D4RS10</accession>
<name>A0A9D4RS10_DREPO</name>
<comment type="caution">
    <text evidence="1">The sequence shown here is derived from an EMBL/GenBank/DDBJ whole genome shotgun (WGS) entry which is preliminary data.</text>
</comment>
<protein>
    <submittedName>
        <fullName evidence="1">Uncharacterized protein</fullName>
    </submittedName>
</protein>
<proteinExistence type="predicted"/>
<reference evidence="1" key="1">
    <citation type="journal article" date="2019" name="bioRxiv">
        <title>The Genome of the Zebra Mussel, Dreissena polymorpha: A Resource for Invasive Species Research.</title>
        <authorList>
            <person name="McCartney M.A."/>
            <person name="Auch B."/>
            <person name="Kono T."/>
            <person name="Mallez S."/>
            <person name="Zhang Y."/>
            <person name="Obille A."/>
            <person name="Becker A."/>
            <person name="Abrahante J.E."/>
            <person name="Garbe J."/>
            <person name="Badalamenti J.P."/>
            <person name="Herman A."/>
            <person name="Mangelson H."/>
            <person name="Liachko I."/>
            <person name="Sullivan S."/>
            <person name="Sone E.D."/>
            <person name="Koren S."/>
            <person name="Silverstein K.A.T."/>
            <person name="Beckman K.B."/>
            <person name="Gohl D.M."/>
        </authorList>
    </citation>
    <scope>NUCLEOTIDE SEQUENCE</scope>
    <source>
        <strain evidence="1">Duluth1</strain>
        <tissue evidence="1">Whole animal</tissue>
    </source>
</reference>